<name>A0A736PFK1_SALET</name>
<dbReference type="EMBL" id="DAASZT010000011">
    <property type="protein sequence ID" value="HAE7705470.1"/>
    <property type="molecule type" value="Genomic_DNA"/>
</dbReference>
<protein>
    <submittedName>
        <fullName evidence="2">Uncharacterized protein</fullName>
    </submittedName>
</protein>
<sequence length="77" mass="8461">MANSEKDLPEAGFSKPKVGNVHIDAQHPEFHWVNNTISCHKKRDSRSVGLLSRNPERQTVPVPQYAVKGVTPSASSP</sequence>
<proteinExistence type="predicted"/>
<gene>
    <name evidence="2" type="ORF">G4P47_004519</name>
</gene>
<feature type="region of interest" description="Disordered" evidence="1">
    <location>
        <begin position="1"/>
        <end position="20"/>
    </location>
</feature>
<evidence type="ECO:0000256" key="1">
    <source>
        <dbReference type="SAM" id="MobiDB-lite"/>
    </source>
</evidence>
<accession>A0A736PFK1</accession>
<organism evidence="2">
    <name type="scientific">Salmonella enterica subsp. enterica serovar Javiana</name>
    <dbReference type="NCBI Taxonomy" id="363569"/>
    <lineage>
        <taxon>Bacteria</taxon>
        <taxon>Pseudomonadati</taxon>
        <taxon>Pseudomonadota</taxon>
        <taxon>Gammaproteobacteria</taxon>
        <taxon>Enterobacterales</taxon>
        <taxon>Enterobacteriaceae</taxon>
        <taxon>Salmonella</taxon>
    </lineage>
</organism>
<reference evidence="2" key="1">
    <citation type="journal article" date="2018" name="Genome Biol.">
        <title>SKESA: strategic k-mer extension for scrupulous assemblies.</title>
        <authorList>
            <person name="Souvorov A."/>
            <person name="Agarwala R."/>
            <person name="Lipman D.J."/>
        </authorList>
    </citation>
    <scope>NUCLEOTIDE SEQUENCE</scope>
    <source>
        <strain evidence="2">13-4047</strain>
    </source>
</reference>
<evidence type="ECO:0000313" key="2">
    <source>
        <dbReference type="EMBL" id="HAE7705470.1"/>
    </source>
</evidence>
<comment type="caution">
    <text evidence="2">The sequence shown here is derived from an EMBL/GenBank/DDBJ whole genome shotgun (WGS) entry which is preliminary data.</text>
</comment>
<dbReference type="AlphaFoldDB" id="A0A736PFK1"/>
<reference evidence="2" key="2">
    <citation type="submission" date="2018-07" db="EMBL/GenBank/DDBJ databases">
        <authorList>
            <consortium name="NCBI Pathogen Detection Project"/>
        </authorList>
    </citation>
    <scope>NUCLEOTIDE SEQUENCE</scope>
    <source>
        <strain evidence="2">13-4047</strain>
    </source>
</reference>